<sequence length="379" mass="42867">MEILTLKANNLSTMGQLGPMPNLRVLRLTENPWLCDCRLRWMKKIIFNSQLLTRNTRCHRPAHLHSRMLQNIDETLMKCSGIERRTATSCRDASLCPSVCACTETTIDCRDRGLTHIPTDLSPTTTELRLEQNQITYIPPRAFHSLHQLKQLDLSKNNVVEISPRAFEGLKSLNSLNNVSNLPSEAFHGLVNLQLLLLNANKLQCLRRDTFSSLTNLNLLSLYDNQIYSIANGTVLINLTTLHLARNPIIYDCNLEWLAHLLPKKAMETSSARCDSPKRVAHRRISTLHHSKFRCKGSEAYITANAANAGHCIIDYPCPVGCSCLNTLVDCSNQGWTDFPLKLPRYTTELRMSNNKMTGLRLSSNLHFENLTVLCITGW</sequence>
<dbReference type="AlphaFoldDB" id="A0A238BYS7"/>
<evidence type="ECO:0000256" key="6">
    <source>
        <dbReference type="ARBA" id="ARBA00022737"/>
    </source>
</evidence>
<evidence type="ECO:0000256" key="3">
    <source>
        <dbReference type="ARBA" id="ARBA00022525"/>
    </source>
</evidence>
<dbReference type="Pfam" id="PF01463">
    <property type="entry name" value="LRRCT"/>
    <property type="match status" value="1"/>
</dbReference>
<dbReference type="GO" id="GO:0007399">
    <property type="term" value="P:nervous system development"/>
    <property type="evidence" value="ECO:0007669"/>
    <property type="project" value="UniProtKB-ARBA"/>
</dbReference>
<evidence type="ECO:0000256" key="2">
    <source>
        <dbReference type="ARBA" id="ARBA00022473"/>
    </source>
</evidence>
<dbReference type="SMART" id="SM00082">
    <property type="entry name" value="LRRCT"/>
    <property type="match status" value="2"/>
</dbReference>
<dbReference type="InterPro" id="IPR050541">
    <property type="entry name" value="LRR_TM_domain-containing"/>
</dbReference>
<organism evidence="11 12">
    <name type="scientific">Onchocerca flexuosa</name>
    <dbReference type="NCBI Taxonomy" id="387005"/>
    <lineage>
        <taxon>Eukaryota</taxon>
        <taxon>Metazoa</taxon>
        <taxon>Ecdysozoa</taxon>
        <taxon>Nematoda</taxon>
        <taxon>Chromadorea</taxon>
        <taxon>Rhabditida</taxon>
        <taxon>Spirurina</taxon>
        <taxon>Spiruromorpha</taxon>
        <taxon>Filarioidea</taxon>
        <taxon>Onchocercidae</taxon>
        <taxon>Onchocerca</taxon>
    </lineage>
</organism>
<dbReference type="GO" id="GO:0005886">
    <property type="term" value="C:plasma membrane"/>
    <property type="evidence" value="ECO:0007669"/>
    <property type="project" value="TreeGrafter"/>
</dbReference>
<keyword evidence="3" id="KW-0964">Secreted</keyword>
<reference evidence="11 12" key="1">
    <citation type="submission" date="2015-12" db="EMBL/GenBank/DDBJ databases">
        <title>Draft genome of the nematode, Onchocerca flexuosa.</title>
        <authorList>
            <person name="Mitreva M."/>
        </authorList>
    </citation>
    <scope>NUCLEOTIDE SEQUENCE [LARGE SCALE GENOMIC DNA]</scope>
    <source>
        <strain evidence="11">Red Deer</strain>
    </source>
</reference>
<dbReference type="PANTHER" id="PTHR24369:SF196">
    <property type="entry name" value="RETICULON 4 RECEPTOR LIKE 1"/>
    <property type="match status" value="1"/>
</dbReference>
<keyword evidence="7" id="KW-1015">Disulfide bond</keyword>
<feature type="domain" description="LRRCT" evidence="10">
    <location>
        <begin position="31"/>
        <end position="80"/>
    </location>
</feature>
<dbReference type="Gene3D" id="3.80.10.10">
    <property type="entry name" value="Ribonuclease Inhibitor"/>
    <property type="match status" value="3"/>
</dbReference>
<dbReference type="EMBL" id="KZ269990">
    <property type="protein sequence ID" value="OZC09965.1"/>
    <property type="molecule type" value="Genomic_DNA"/>
</dbReference>
<feature type="domain" description="LRRNT" evidence="9">
    <location>
        <begin position="317"/>
        <end position="349"/>
    </location>
</feature>
<keyword evidence="6" id="KW-0677">Repeat</keyword>
<evidence type="ECO:0000313" key="12">
    <source>
        <dbReference type="Proteomes" id="UP000242913"/>
    </source>
</evidence>
<proteinExistence type="predicted"/>
<keyword evidence="2" id="KW-0217">Developmental protein</keyword>
<keyword evidence="12" id="KW-1185">Reference proteome</keyword>
<dbReference type="GO" id="GO:0005576">
    <property type="term" value="C:extracellular region"/>
    <property type="evidence" value="ECO:0007669"/>
    <property type="project" value="UniProtKB-SubCell"/>
</dbReference>
<evidence type="ECO:0000259" key="10">
    <source>
        <dbReference type="SMART" id="SM00082"/>
    </source>
</evidence>
<dbReference type="InterPro" id="IPR000483">
    <property type="entry name" value="Cys-rich_flank_reg_C"/>
</dbReference>
<keyword evidence="4" id="KW-0433">Leucine-rich repeat</keyword>
<dbReference type="Pfam" id="PF01462">
    <property type="entry name" value="LRRNT"/>
    <property type="match status" value="1"/>
</dbReference>
<dbReference type="InterPro" id="IPR003591">
    <property type="entry name" value="Leu-rich_rpt_typical-subtyp"/>
</dbReference>
<dbReference type="Proteomes" id="UP000242913">
    <property type="component" value="Unassembled WGS sequence"/>
</dbReference>
<evidence type="ECO:0000256" key="8">
    <source>
        <dbReference type="ARBA" id="ARBA00023180"/>
    </source>
</evidence>
<dbReference type="InterPro" id="IPR001611">
    <property type="entry name" value="Leu-rich_rpt"/>
</dbReference>
<dbReference type="OrthoDB" id="283575at2759"/>
<feature type="domain" description="LRRNT" evidence="9">
    <location>
        <begin position="95"/>
        <end position="127"/>
    </location>
</feature>
<dbReference type="InterPro" id="IPR032675">
    <property type="entry name" value="LRR_dom_sf"/>
</dbReference>
<evidence type="ECO:0000256" key="1">
    <source>
        <dbReference type="ARBA" id="ARBA00004613"/>
    </source>
</evidence>
<accession>A0A238BYS7</accession>
<gene>
    <name evidence="11" type="ORF">X798_03071</name>
</gene>
<evidence type="ECO:0000256" key="7">
    <source>
        <dbReference type="ARBA" id="ARBA00023157"/>
    </source>
</evidence>
<dbReference type="SMART" id="SM00369">
    <property type="entry name" value="LRR_TYP"/>
    <property type="match status" value="5"/>
</dbReference>
<protein>
    <submittedName>
        <fullName evidence="11">Leucine rich repeat domain protein</fullName>
    </submittedName>
</protein>
<keyword evidence="5" id="KW-0732">Signal</keyword>
<name>A0A238BYS7_9BILA</name>
<dbReference type="FunFam" id="3.80.10.10:FF:000002">
    <property type="entry name" value="Slit guidance ligand 2"/>
    <property type="match status" value="1"/>
</dbReference>
<evidence type="ECO:0000256" key="5">
    <source>
        <dbReference type="ARBA" id="ARBA00022729"/>
    </source>
</evidence>
<dbReference type="Pfam" id="PF13855">
    <property type="entry name" value="LRR_8"/>
    <property type="match status" value="1"/>
</dbReference>
<dbReference type="InterPro" id="IPR000372">
    <property type="entry name" value="LRRNT"/>
</dbReference>
<evidence type="ECO:0000313" key="11">
    <source>
        <dbReference type="EMBL" id="OZC09965.1"/>
    </source>
</evidence>
<dbReference type="SMART" id="SM00013">
    <property type="entry name" value="LRRNT"/>
    <property type="match status" value="2"/>
</dbReference>
<evidence type="ECO:0000259" key="9">
    <source>
        <dbReference type="SMART" id="SM00013"/>
    </source>
</evidence>
<dbReference type="SUPFAM" id="SSF52058">
    <property type="entry name" value="L domain-like"/>
    <property type="match status" value="3"/>
</dbReference>
<comment type="subcellular location">
    <subcellularLocation>
        <location evidence="1">Secreted</location>
    </subcellularLocation>
</comment>
<evidence type="ECO:0000256" key="4">
    <source>
        <dbReference type="ARBA" id="ARBA00022614"/>
    </source>
</evidence>
<dbReference type="PANTHER" id="PTHR24369">
    <property type="entry name" value="ANTIGEN BSP, PUTATIVE-RELATED"/>
    <property type="match status" value="1"/>
</dbReference>
<keyword evidence="8" id="KW-0325">Glycoprotein</keyword>
<dbReference type="PROSITE" id="PS51450">
    <property type="entry name" value="LRR"/>
    <property type="match status" value="1"/>
</dbReference>
<feature type="domain" description="LRRCT" evidence="10">
    <location>
        <begin position="247"/>
        <end position="296"/>
    </location>
</feature>